<dbReference type="RefSeq" id="XP_005762209.1">
    <property type="nucleotide sequence ID" value="XM_005762152.1"/>
</dbReference>
<dbReference type="eggNOG" id="ENOG502RWGP">
    <property type="taxonomic scope" value="Eukaryota"/>
</dbReference>
<dbReference type="HOGENOM" id="CLU_695291_0_0_1"/>
<dbReference type="Pfam" id="PF06452">
    <property type="entry name" value="CBM9_1"/>
    <property type="match status" value="1"/>
</dbReference>
<dbReference type="GeneID" id="17255900"/>
<dbReference type="KEGG" id="ehx:EMIHUDRAFT_438024"/>
<dbReference type="EnsemblProtists" id="EOD09780">
    <property type="protein sequence ID" value="EOD09780"/>
    <property type="gene ID" value="EMIHUDRAFT_438024"/>
</dbReference>
<dbReference type="Proteomes" id="UP000013827">
    <property type="component" value="Unassembled WGS sequence"/>
</dbReference>
<protein>
    <recommendedName>
        <fullName evidence="1">Carbohydrate-binding domain-containing protein</fullName>
    </recommendedName>
</protein>
<proteinExistence type="predicted"/>
<dbReference type="InterPro" id="IPR010502">
    <property type="entry name" value="Carb-bd_dom_fam9"/>
</dbReference>
<dbReference type="PaxDb" id="2903-EOD09780"/>
<evidence type="ECO:0000259" key="1">
    <source>
        <dbReference type="Pfam" id="PF06452"/>
    </source>
</evidence>
<feature type="domain" description="Carbohydrate-binding" evidence="1">
    <location>
        <begin position="24"/>
        <end position="123"/>
    </location>
</feature>
<dbReference type="PANTHER" id="PTHR35532:SF5">
    <property type="entry name" value="CARBOHYDRATE-BINDING DOMAIN-CONTAINING PROTEIN"/>
    <property type="match status" value="1"/>
</dbReference>
<dbReference type="Gene3D" id="2.60.40.1190">
    <property type="match status" value="1"/>
</dbReference>
<reference evidence="3" key="1">
    <citation type="journal article" date="2013" name="Nature">
        <title>Pan genome of the phytoplankton Emiliania underpins its global distribution.</title>
        <authorList>
            <person name="Read B.A."/>
            <person name="Kegel J."/>
            <person name="Klute M.J."/>
            <person name="Kuo A."/>
            <person name="Lefebvre S.C."/>
            <person name="Maumus F."/>
            <person name="Mayer C."/>
            <person name="Miller J."/>
            <person name="Monier A."/>
            <person name="Salamov A."/>
            <person name="Young J."/>
            <person name="Aguilar M."/>
            <person name="Claverie J.M."/>
            <person name="Frickenhaus S."/>
            <person name="Gonzalez K."/>
            <person name="Herman E.K."/>
            <person name="Lin Y.C."/>
            <person name="Napier J."/>
            <person name="Ogata H."/>
            <person name="Sarno A.F."/>
            <person name="Shmutz J."/>
            <person name="Schroeder D."/>
            <person name="de Vargas C."/>
            <person name="Verret F."/>
            <person name="von Dassow P."/>
            <person name="Valentin K."/>
            <person name="Van de Peer Y."/>
            <person name="Wheeler G."/>
            <person name="Dacks J.B."/>
            <person name="Delwiche C.F."/>
            <person name="Dyhrman S.T."/>
            <person name="Glockner G."/>
            <person name="John U."/>
            <person name="Richards T."/>
            <person name="Worden A.Z."/>
            <person name="Zhang X."/>
            <person name="Grigoriev I.V."/>
            <person name="Allen A.E."/>
            <person name="Bidle K."/>
            <person name="Borodovsky M."/>
            <person name="Bowler C."/>
            <person name="Brownlee C."/>
            <person name="Cock J.M."/>
            <person name="Elias M."/>
            <person name="Gladyshev V.N."/>
            <person name="Groth M."/>
            <person name="Guda C."/>
            <person name="Hadaegh A."/>
            <person name="Iglesias-Rodriguez M.D."/>
            <person name="Jenkins J."/>
            <person name="Jones B.M."/>
            <person name="Lawson T."/>
            <person name="Leese F."/>
            <person name="Lindquist E."/>
            <person name="Lobanov A."/>
            <person name="Lomsadze A."/>
            <person name="Malik S.B."/>
            <person name="Marsh M.E."/>
            <person name="Mackinder L."/>
            <person name="Mock T."/>
            <person name="Mueller-Roeber B."/>
            <person name="Pagarete A."/>
            <person name="Parker M."/>
            <person name="Probert I."/>
            <person name="Quesneville H."/>
            <person name="Raines C."/>
            <person name="Rensing S.A."/>
            <person name="Riano-Pachon D.M."/>
            <person name="Richier S."/>
            <person name="Rokitta S."/>
            <person name="Shiraiwa Y."/>
            <person name="Soanes D.M."/>
            <person name="van der Giezen M."/>
            <person name="Wahlund T.M."/>
            <person name="Williams B."/>
            <person name="Wilson W."/>
            <person name="Wolfe G."/>
            <person name="Wurch L.L."/>
        </authorList>
    </citation>
    <scope>NUCLEOTIDE SEQUENCE</scope>
</reference>
<dbReference type="GO" id="GO:0004553">
    <property type="term" value="F:hydrolase activity, hydrolyzing O-glycosyl compounds"/>
    <property type="evidence" value="ECO:0007669"/>
    <property type="project" value="InterPro"/>
</dbReference>
<dbReference type="SUPFAM" id="SSF49344">
    <property type="entry name" value="CBD9-like"/>
    <property type="match status" value="1"/>
</dbReference>
<evidence type="ECO:0000313" key="2">
    <source>
        <dbReference type="EnsemblProtists" id="EOD09780"/>
    </source>
</evidence>
<name>A0A0D3IEU5_EMIH1</name>
<dbReference type="PANTHER" id="PTHR35532">
    <property type="entry name" value="SIMILAR TO POLYHYDROXYALKANOATE DEPOLYMERASE"/>
    <property type="match status" value="1"/>
</dbReference>
<reference evidence="2" key="2">
    <citation type="submission" date="2024-10" db="UniProtKB">
        <authorList>
            <consortium name="EnsemblProtists"/>
        </authorList>
    </citation>
    <scope>IDENTIFICATION</scope>
</reference>
<dbReference type="OMA" id="EYNWVWS"/>
<dbReference type="CDD" id="cd09620">
    <property type="entry name" value="CBM9_like_3"/>
    <property type="match status" value="1"/>
</dbReference>
<keyword evidence="3" id="KW-1185">Reference proteome</keyword>
<organism evidence="2 3">
    <name type="scientific">Emiliania huxleyi (strain CCMP1516)</name>
    <dbReference type="NCBI Taxonomy" id="280463"/>
    <lineage>
        <taxon>Eukaryota</taxon>
        <taxon>Haptista</taxon>
        <taxon>Haptophyta</taxon>
        <taxon>Prymnesiophyceae</taxon>
        <taxon>Isochrysidales</taxon>
        <taxon>Noelaerhabdaceae</taxon>
        <taxon>Emiliania</taxon>
    </lineage>
</organism>
<accession>A0A0D3IEU5</accession>
<dbReference type="AlphaFoldDB" id="A0A0D3IEU5"/>
<dbReference type="GO" id="GO:0016052">
    <property type="term" value="P:carbohydrate catabolic process"/>
    <property type="evidence" value="ECO:0007669"/>
    <property type="project" value="InterPro"/>
</dbReference>
<evidence type="ECO:0000313" key="3">
    <source>
        <dbReference type="Proteomes" id="UP000013827"/>
    </source>
</evidence>
<sequence>MDCSFAALRPREYVAHKFAAPPHLDGNLREAAWEHVPWTSDFVDISTPTLPWLHTRAKLAWDDRFLYVGAELEDPLWATLRRHDEVIFHDNDFEIFVDANATTHGYKEFEMNAYNATWDLMLSRPYGDGGGEISCRVSPAPCFDMQPPLASAVQLNGSLNQPAGPPDGGWSVEVALPLDGLMAHNAGADQRPRDGVFWRINFSRVQWALKVDQATGRYVKAPACQSCAQPGSAHEDNWVWSPQGEVAMHEPETWAIVQFAEGGAAAAASRPAYDEWPARALARALYRAQRSHRAQAAAAAVRLHTRGAGFATPPPPYTADLAALDRLAEPPGVLAACASAATRVDLAAGGESYTASVGSVVGPRSTVVQVNDQRFTTVTRRAGRGAELTALDELVLT</sequence>
<dbReference type="STRING" id="2903.R1D5D1"/>
<dbReference type="GO" id="GO:0030246">
    <property type="term" value="F:carbohydrate binding"/>
    <property type="evidence" value="ECO:0007669"/>
    <property type="project" value="InterPro"/>
</dbReference>